<protein>
    <submittedName>
        <fullName evidence="1">Uncharacterized protein</fullName>
    </submittedName>
</protein>
<accession>A0ABD0LY95</accession>
<evidence type="ECO:0000313" key="1">
    <source>
        <dbReference type="EMBL" id="KAK7504413.1"/>
    </source>
</evidence>
<gene>
    <name evidence="1" type="ORF">BaRGS_00004279</name>
</gene>
<reference evidence="1 2" key="1">
    <citation type="journal article" date="2023" name="Sci. Data">
        <title>Genome assembly of the Korean intertidal mud-creeper Batillaria attramentaria.</title>
        <authorList>
            <person name="Patra A.K."/>
            <person name="Ho P.T."/>
            <person name="Jun S."/>
            <person name="Lee S.J."/>
            <person name="Kim Y."/>
            <person name="Won Y.J."/>
        </authorList>
    </citation>
    <scope>NUCLEOTIDE SEQUENCE [LARGE SCALE GENOMIC DNA]</scope>
    <source>
        <strain evidence="1">Wonlab-2016</strain>
    </source>
</reference>
<name>A0ABD0LY95_9CAEN</name>
<sequence length="66" mass="7444">MGSHIEEQRENTASLEFLDRYTKGYVKKGSGRPEKGKKWNRFLVCQETLLVHSLVSYGKSHCGATG</sequence>
<feature type="non-terminal residue" evidence="1">
    <location>
        <position position="66"/>
    </location>
</feature>
<dbReference type="AlphaFoldDB" id="A0ABD0LY95"/>
<keyword evidence="2" id="KW-1185">Reference proteome</keyword>
<proteinExistence type="predicted"/>
<comment type="caution">
    <text evidence="1">The sequence shown here is derived from an EMBL/GenBank/DDBJ whole genome shotgun (WGS) entry which is preliminary data.</text>
</comment>
<evidence type="ECO:0000313" key="2">
    <source>
        <dbReference type="Proteomes" id="UP001519460"/>
    </source>
</evidence>
<organism evidence="1 2">
    <name type="scientific">Batillaria attramentaria</name>
    <dbReference type="NCBI Taxonomy" id="370345"/>
    <lineage>
        <taxon>Eukaryota</taxon>
        <taxon>Metazoa</taxon>
        <taxon>Spiralia</taxon>
        <taxon>Lophotrochozoa</taxon>
        <taxon>Mollusca</taxon>
        <taxon>Gastropoda</taxon>
        <taxon>Caenogastropoda</taxon>
        <taxon>Sorbeoconcha</taxon>
        <taxon>Cerithioidea</taxon>
        <taxon>Batillariidae</taxon>
        <taxon>Batillaria</taxon>
    </lineage>
</organism>
<dbReference type="Proteomes" id="UP001519460">
    <property type="component" value="Unassembled WGS sequence"/>
</dbReference>
<dbReference type="EMBL" id="JACVVK020000015">
    <property type="protein sequence ID" value="KAK7504413.1"/>
    <property type="molecule type" value="Genomic_DNA"/>
</dbReference>